<proteinExistence type="predicted"/>
<reference evidence="4 5" key="1">
    <citation type="submission" date="2017-11" db="EMBL/GenBank/DDBJ databases">
        <title>Comparative genomic analysis of Holospora spp., intranuclear symbionts of paramecia.</title>
        <authorList>
            <person name="Garushyants S.K."/>
            <person name="Beliavskaya A."/>
            <person name="Malko D.B."/>
            <person name="Logacheva M.D."/>
            <person name="Rautian M.S."/>
            <person name="Gelfand M.S."/>
        </authorList>
    </citation>
    <scope>NUCLEOTIDE SEQUENCE [LARGE SCALE GENOMIC DNA]</scope>
    <source>
        <strain evidence="5">02AZ16</strain>
    </source>
</reference>
<dbReference type="EMBL" id="PHHC01000084">
    <property type="protein sequence ID" value="PPE03635.1"/>
    <property type="molecule type" value="Genomic_DNA"/>
</dbReference>
<gene>
    <name evidence="4" type="ORF">HCUR_00863</name>
</gene>
<feature type="region of interest" description="Disordered" evidence="2">
    <location>
        <begin position="208"/>
        <end position="241"/>
    </location>
</feature>
<feature type="signal peptide" evidence="3">
    <location>
        <begin position="1"/>
        <end position="20"/>
    </location>
</feature>
<evidence type="ECO:0000313" key="5">
    <source>
        <dbReference type="Proteomes" id="UP000239425"/>
    </source>
</evidence>
<sequence>MFKKISVLFLMGAIHGIAEAVSFDELNNSFHVLLGHKNFPIPQEVKQRLLAQRTQTEQQVSNQSLPLSSTEKEKLIHDLHIETVKTATEYFFTEEQKKRFNKLLQNKKISDQQKEPMLTQLRNLMLPPPLSGQKIPAEISTEIDTVLSEMEKLHSSAIQEEKTKRVDEKVTKVVSNLKKLNELDDLTEEELKDLEDFDNVQNSNFYSDETLNRKNSTSSSTASERSNLSVKDQKVKEDLSTSLGQHHVLSEPLGIRVNKARSKGITPEEKKRLLNDLKTECSKKENKKIMEEYHKNSSKITEINRELEELKEKLNQDAVAKINMQIREKPKETKKLWAAFDALGKRNDALRETKQKLEQYIESNKEAIENHQGYAPCLEIIKSIESLPAPQENQPKKKTGTVAAYIKNLMSKPK</sequence>
<evidence type="ECO:0008006" key="6">
    <source>
        <dbReference type="Google" id="ProtNLM"/>
    </source>
</evidence>
<protein>
    <recommendedName>
        <fullName evidence="6">LTXXQ motif protein</fullName>
    </recommendedName>
</protein>
<name>A0A2S5R926_9PROT</name>
<comment type="caution">
    <text evidence="4">The sequence shown here is derived from an EMBL/GenBank/DDBJ whole genome shotgun (WGS) entry which is preliminary data.</text>
</comment>
<keyword evidence="3" id="KW-0732">Signal</keyword>
<feature type="chain" id="PRO_5015509285" description="LTXXQ motif protein" evidence="3">
    <location>
        <begin position="21"/>
        <end position="414"/>
    </location>
</feature>
<evidence type="ECO:0000256" key="1">
    <source>
        <dbReference type="SAM" id="Coils"/>
    </source>
</evidence>
<dbReference type="Proteomes" id="UP000239425">
    <property type="component" value="Unassembled WGS sequence"/>
</dbReference>
<dbReference type="RefSeq" id="WP_104206876.1">
    <property type="nucleotide sequence ID" value="NZ_PHHC01000084.1"/>
</dbReference>
<feature type="coiled-coil region" evidence="1">
    <location>
        <begin position="293"/>
        <end position="370"/>
    </location>
</feature>
<evidence type="ECO:0000313" key="4">
    <source>
        <dbReference type="EMBL" id="PPE03635.1"/>
    </source>
</evidence>
<feature type="compositionally biased region" description="Low complexity" evidence="2">
    <location>
        <begin position="215"/>
        <end position="229"/>
    </location>
</feature>
<accession>A0A2S5R926</accession>
<keyword evidence="5" id="KW-1185">Reference proteome</keyword>
<evidence type="ECO:0000256" key="3">
    <source>
        <dbReference type="SAM" id="SignalP"/>
    </source>
</evidence>
<dbReference type="AlphaFoldDB" id="A0A2S5R926"/>
<evidence type="ECO:0000256" key="2">
    <source>
        <dbReference type="SAM" id="MobiDB-lite"/>
    </source>
</evidence>
<organism evidence="4 5">
    <name type="scientific">Holospora curviuscula</name>
    <dbReference type="NCBI Taxonomy" id="1082868"/>
    <lineage>
        <taxon>Bacteria</taxon>
        <taxon>Pseudomonadati</taxon>
        <taxon>Pseudomonadota</taxon>
        <taxon>Alphaproteobacteria</taxon>
        <taxon>Holosporales</taxon>
        <taxon>Holosporaceae</taxon>
        <taxon>Holospora</taxon>
    </lineage>
</organism>
<keyword evidence="1" id="KW-0175">Coiled coil</keyword>